<dbReference type="InterPro" id="IPR008937">
    <property type="entry name" value="Ras-like_GEF"/>
</dbReference>
<dbReference type="PROSITE" id="PS50009">
    <property type="entry name" value="RASGEF_CAT"/>
    <property type="match status" value="1"/>
</dbReference>
<dbReference type="GO" id="GO:0016324">
    <property type="term" value="C:apical plasma membrane"/>
    <property type="evidence" value="ECO:0007669"/>
    <property type="project" value="TreeGrafter"/>
</dbReference>
<proteinExistence type="predicted"/>
<dbReference type="InterPro" id="IPR023578">
    <property type="entry name" value="Ras_GEF_dom_sf"/>
</dbReference>
<feature type="region of interest" description="Disordered" evidence="3">
    <location>
        <begin position="130"/>
        <end position="186"/>
    </location>
</feature>
<dbReference type="InterPro" id="IPR036964">
    <property type="entry name" value="RASGEF_cat_dom_sf"/>
</dbReference>
<organism evidence="5 6">
    <name type="scientific">Steinernema glaseri</name>
    <dbReference type="NCBI Taxonomy" id="37863"/>
    <lineage>
        <taxon>Eukaryota</taxon>
        <taxon>Metazoa</taxon>
        <taxon>Ecdysozoa</taxon>
        <taxon>Nematoda</taxon>
        <taxon>Chromadorea</taxon>
        <taxon>Rhabditida</taxon>
        <taxon>Tylenchina</taxon>
        <taxon>Panagrolaimomorpha</taxon>
        <taxon>Strongyloidoidea</taxon>
        <taxon>Steinernematidae</taxon>
        <taxon>Steinernema</taxon>
    </lineage>
</organism>
<evidence type="ECO:0000256" key="2">
    <source>
        <dbReference type="PROSITE-ProRule" id="PRU00168"/>
    </source>
</evidence>
<evidence type="ECO:0000256" key="1">
    <source>
        <dbReference type="ARBA" id="ARBA00022658"/>
    </source>
</evidence>
<evidence type="ECO:0000313" key="6">
    <source>
        <dbReference type="WBParaSite" id="L893_g9069.t1"/>
    </source>
</evidence>
<dbReference type="PANTHER" id="PTHR23113">
    <property type="entry name" value="GUANINE NUCLEOTIDE EXCHANGE FACTOR"/>
    <property type="match status" value="1"/>
</dbReference>
<feature type="domain" description="Ras-GEF" evidence="4">
    <location>
        <begin position="1"/>
        <end position="133"/>
    </location>
</feature>
<sequence>MTLFHELQRLCDPTKNMTEYRRHLAEMAQRPPVIPVLPFLCKDLFFSNDANATWTKKLVNFSKFRMISSIIRNAYAMLQEPESEDQVPGSVRSWKKLYEEEEEIVRINEYLDYAYVVQCDREQEQLSLDCEPRRKPVRTPSSLSSKSSQSISSSGRTSVSSPWLNRRPVDQAPVAPPPPSYNERLI</sequence>
<keyword evidence="1 2" id="KW-0344">Guanine-nucleotide releasing factor</keyword>
<keyword evidence="5" id="KW-1185">Reference proteome</keyword>
<reference evidence="6" key="1">
    <citation type="submission" date="2016-11" db="UniProtKB">
        <authorList>
            <consortium name="WormBaseParasite"/>
        </authorList>
    </citation>
    <scope>IDENTIFICATION</scope>
</reference>
<evidence type="ECO:0000256" key="3">
    <source>
        <dbReference type="SAM" id="MobiDB-lite"/>
    </source>
</evidence>
<dbReference type="GO" id="GO:0007265">
    <property type="term" value="P:Ras protein signal transduction"/>
    <property type="evidence" value="ECO:0007669"/>
    <property type="project" value="TreeGrafter"/>
</dbReference>
<protein>
    <submittedName>
        <fullName evidence="6">Ras-GEF domain-containing protein</fullName>
    </submittedName>
</protein>
<dbReference type="PANTHER" id="PTHR23113:SF249">
    <property type="entry name" value="RAP GUANINE NUCLEOTIDE EXCHANGE FACTOR 6"/>
    <property type="match status" value="1"/>
</dbReference>
<dbReference type="InterPro" id="IPR001895">
    <property type="entry name" value="RASGEF_cat_dom"/>
</dbReference>
<dbReference type="WBParaSite" id="L893_g9069.t1">
    <property type="protein sequence ID" value="L893_g9069.t1"/>
    <property type="gene ID" value="L893_g9069"/>
</dbReference>
<dbReference type="Proteomes" id="UP000095287">
    <property type="component" value="Unplaced"/>
</dbReference>
<dbReference type="Pfam" id="PF00617">
    <property type="entry name" value="RasGEF"/>
    <property type="match status" value="1"/>
</dbReference>
<evidence type="ECO:0000259" key="4">
    <source>
        <dbReference type="PROSITE" id="PS50009"/>
    </source>
</evidence>
<name>A0A1I8ATP7_9BILA</name>
<dbReference type="SUPFAM" id="SSF48366">
    <property type="entry name" value="Ras GEF"/>
    <property type="match status" value="1"/>
</dbReference>
<accession>A0A1I8ATP7</accession>
<evidence type="ECO:0000313" key="5">
    <source>
        <dbReference type="Proteomes" id="UP000095287"/>
    </source>
</evidence>
<dbReference type="AlphaFoldDB" id="A0A1I8ATP7"/>
<dbReference type="Gene3D" id="1.10.840.10">
    <property type="entry name" value="Ras guanine-nucleotide exchange factors catalytic domain"/>
    <property type="match status" value="1"/>
</dbReference>
<feature type="compositionally biased region" description="Low complexity" evidence="3">
    <location>
        <begin position="141"/>
        <end position="161"/>
    </location>
</feature>
<dbReference type="GO" id="GO:0005085">
    <property type="term" value="F:guanyl-nucleotide exchange factor activity"/>
    <property type="evidence" value="ECO:0007669"/>
    <property type="project" value="UniProtKB-KW"/>
</dbReference>